<reference evidence="1 2" key="1">
    <citation type="submission" date="2020-03" db="EMBL/GenBank/DDBJ databases">
        <title>Dissostichus mawsoni Genome sequencing and assembly.</title>
        <authorList>
            <person name="Park H."/>
        </authorList>
    </citation>
    <scope>NUCLEOTIDE SEQUENCE [LARGE SCALE GENOMIC DNA]</scope>
    <source>
        <strain evidence="1">DM0001</strain>
        <tissue evidence="1">Muscle</tissue>
    </source>
</reference>
<dbReference type="Proteomes" id="UP000518266">
    <property type="component" value="Unassembled WGS sequence"/>
</dbReference>
<accession>A0A7J5Y0F8</accession>
<organism evidence="1 2">
    <name type="scientific">Dissostichus mawsoni</name>
    <name type="common">Antarctic cod</name>
    <dbReference type="NCBI Taxonomy" id="36200"/>
    <lineage>
        <taxon>Eukaryota</taxon>
        <taxon>Metazoa</taxon>
        <taxon>Chordata</taxon>
        <taxon>Craniata</taxon>
        <taxon>Vertebrata</taxon>
        <taxon>Euteleostomi</taxon>
        <taxon>Actinopterygii</taxon>
        <taxon>Neopterygii</taxon>
        <taxon>Teleostei</taxon>
        <taxon>Neoteleostei</taxon>
        <taxon>Acanthomorphata</taxon>
        <taxon>Eupercaria</taxon>
        <taxon>Perciformes</taxon>
        <taxon>Notothenioidei</taxon>
        <taxon>Nototheniidae</taxon>
        <taxon>Dissostichus</taxon>
    </lineage>
</organism>
<keyword evidence="2" id="KW-1185">Reference proteome</keyword>
<dbReference type="AlphaFoldDB" id="A0A7J5Y0F8"/>
<protein>
    <submittedName>
        <fullName evidence="1">Uncharacterized protein</fullName>
    </submittedName>
</protein>
<comment type="caution">
    <text evidence="1">The sequence shown here is derived from an EMBL/GenBank/DDBJ whole genome shotgun (WGS) entry which is preliminary data.</text>
</comment>
<sequence length="189" mass="21253">MLCLSSYDAVVPGEKFLEADSTEMIGHGLHEDCRAITDQHDRPLFGSPSMESYYIIPSRVPFQVPSRSPLESLFKSLLESPLDSLFKSPLESRLKSLSNLFQVPSRVSFQVPSHVPSQVPSQILLMFPLESLFKSLLESPLESLHESLFNLLLTLLLLELHVTMVKHSTGHLVNAHLLFIMKPRISIAF</sequence>
<name>A0A7J5Y0F8_DISMA</name>
<evidence type="ECO:0000313" key="2">
    <source>
        <dbReference type="Proteomes" id="UP000518266"/>
    </source>
</evidence>
<evidence type="ECO:0000313" key="1">
    <source>
        <dbReference type="EMBL" id="KAF3841848.1"/>
    </source>
</evidence>
<dbReference type="EMBL" id="JAAKFY010000019">
    <property type="protein sequence ID" value="KAF3841848.1"/>
    <property type="molecule type" value="Genomic_DNA"/>
</dbReference>
<proteinExistence type="predicted"/>
<gene>
    <name evidence="1" type="ORF">F7725_023799</name>
</gene>